<keyword evidence="3 10" id="KW-0285">Flavoprotein</keyword>
<feature type="domain" description="FAD/NAD(P)-binding" evidence="12">
    <location>
        <begin position="11"/>
        <end position="331"/>
    </location>
</feature>
<dbReference type="InterPro" id="IPR023753">
    <property type="entry name" value="FAD/NAD-binding_dom"/>
</dbReference>
<reference evidence="14" key="1">
    <citation type="submission" date="2019-05" db="EMBL/GenBank/DDBJ databases">
        <title>Candidatus Nanohalobium constans, a novel model system to study the DPANN nano-sized archaea: genomic and physiological characterization of a nanoarchaeon co-cultured with its chitinotrophic host.</title>
        <authorList>
            <person name="La Cono V."/>
            <person name="Arcadi E."/>
            <person name="Crisafi F."/>
            <person name="Denaro R."/>
            <person name="La Spada G."/>
            <person name="Messina E."/>
            <person name="Smedile F."/>
            <person name="Toshchakov S.V."/>
            <person name="Shevchenko M.A."/>
            <person name="Golyshin P.N."/>
            <person name="Golyshina O.V."/>
            <person name="Ferrer M."/>
            <person name="Rohde M."/>
            <person name="Mushegian A."/>
            <person name="Sorokin D.Y."/>
            <person name="Giuliano L."/>
            <person name="Yakimov M.M."/>
        </authorList>
    </citation>
    <scope>NUCLEOTIDE SEQUENCE [LARGE SCALE GENOMIC DNA]</scope>
    <source>
        <strain evidence="14">LC1Nh</strain>
    </source>
</reference>
<feature type="domain" description="Pyridine nucleotide-disulphide oxidoreductase dimerisation" evidence="11">
    <location>
        <begin position="350"/>
        <end position="457"/>
    </location>
</feature>
<comment type="cofactor">
    <cofactor evidence="10">
        <name>FAD</name>
        <dbReference type="ChEBI" id="CHEBI:57692"/>
    </cofactor>
    <text evidence="10">Binds 1 FAD per subunit.</text>
</comment>
<evidence type="ECO:0000256" key="2">
    <source>
        <dbReference type="ARBA" id="ARBA00012608"/>
    </source>
</evidence>
<dbReference type="GO" id="GO:0050660">
    <property type="term" value="F:flavin adenine dinucleotide binding"/>
    <property type="evidence" value="ECO:0007669"/>
    <property type="project" value="InterPro"/>
</dbReference>
<dbReference type="KEGG" id="ncon:LC1Nh_0054"/>
<keyword evidence="14" id="KW-1185">Reference proteome</keyword>
<dbReference type="PRINTS" id="PR00368">
    <property type="entry name" value="FADPNR"/>
</dbReference>
<sequence>MVVGDIATGTDLLVIGGGPAGYAAAIRAAQKGLDVTLVEKNEIGGTCLNRGCIPAKALIHAAKYQNDLQHWEEIGIHTENREVDFDKIQEWKESIVERLDSGVETMLKKNGVNYIIGEARFESSGTARIEEEHNAEKIEFDHAVIATGSKPIEIPGLEFEKDKIISSKELLNLEEVPDEIVVVGGGYIGMEAVTKFCKFGAKVKVVEARDRVLQNFSKEIIDEIQETSDCYNDEIYENHKAEEVKYRNGKAVLVADHKGEKVEIEGDKILVAAGRTAKPNLEKLGLESTEVEVEEGFVKHDKQMRTDDDNIFVVGDTAGQPMLAHKGYREGKVAGAVAAGEPAAFDNQYIPKVIYTDPEVAVVGKTQEEAEEEFNEVKVGKFKMSASGRALTTNHESGFVKVVASGDKKIQGIQIVAPRASDMIAEATLALEMQAYLEDIANTIHAHPTFPEALTEACEAALDECIHQ</sequence>
<keyword evidence="8 10" id="KW-0676">Redox-active center</keyword>
<name>A0A5Q0UEH7_9ARCH</name>
<evidence type="ECO:0000256" key="4">
    <source>
        <dbReference type="ARBA" id="ARBA00022827"/>
    </source>
</evidence>
<evidence type="ECO:0000313" key="14">
    <source>
        <dbReference type="Proteomes" id="UP000377803"/>
    </source>
</evidence>
<dbReference type="Proteomes" id="UP000377803">
    <property type="component" value="Chromosome"/>
</dbReference>
<dbReference type="InterPro" id="IPR050151">
    <property type="entry name" value="Class-I_Pyr_Nuc-Dis_Oxidored"/>
</dbReference>
<dbReference type="PROSITE" id="PS00076">
    <property type="entry name" value="PYRIDINE_REDOX_1"/>
    <property type="match status" value="1"/>
</dbReference>
<dbReference type="EMBL" id="CP040089">
    <property type="protein sequence ID" value="QGA79962.1"/>
    <property type="molecule type" value="Genomic_DNA"/>
</dbReference>
<evidence type="ECO:0000256" key="8">
    <source>
        <dbReference type="ARBA" id="ARBA00023284"/>
    </source>
</evidence>
<comment type="similarity">
    <text evidence="1 10">Belongs to the class-I pyridine nucleotide-disulfide oxidoreductase family.</text>
</comment>
<dbReference type="GeneID" id="42364433"/>
<dbReference type="Pfam" id="PF07992">
    <property type="entry name" value="Pyr_redox_2"/>
    <property type="match status" value="1"/>
</dbReference>
<evidence type="ECO:0000256" key="9">
    <source>
        <dbReference type="ARBA" id="ARBA00049187"/>
    </source>
</evidence>
<protein>
    <recommendedName>
        <fullName evidence="2 10">Dihydrolipoyl dehydrogenase</fullName>
        <ecNumber evidence="2 10">1.8.1.4</ecNumber>
    </recommendedName>
</protein>
<evidence type="ECO:0000313" key="13">
    <source>
        <dbReference type="EMBL" id="QGA79962.1"/>
    </source>
</evidence>
<keyword evidence="5 10" id="KW-0560">Oxidoreductase</keyword>
<evidence type="ECO:0000256" key="1">
    <source>
        <dbReference type="ARBA" id="ARBA00007532"/>
    </source>
</evidence>
<dbReference type="NCBIfam" id="TIGR01350">
    <property type="entry name" value="lipoamide_DH"/>
    <property type="match status" value="1"/>
</dbReference>
<evidence type="ECO:0000256" key="10">
    <source>
        <dbReference type="RuleBase" id="RU003692"/>
    </source>
</evidence>
<gene>
    <name evidence="13" type="primary">lpd</name>
    <name evidence="13" type="ORF">LC1Nh_0054</name>
</gene>
<keyword evidence="13" id="KW-0670">Pyruvate</keyword>
<dbReference type="InterPro" id="IPR001100">
    <property type="entry name" value="Pyr_nuc-diS_OxRdtase"/>
</dbReference>
<dbReference type="InterPro" id="IPR012999">
    <property type="entry name" value="Pyr_OxRdtase_I_AS"/>
</dbReference>
<dbReference type="GO" id="GO:0006103">
    <property type="term" value="P:2-oxoglutarate metabolic process"/>
    <property type="evidence" value="ECO:0007669"/>
    <property type="project" value="TreeGrafter"/>
</dbReference>
<dbReference type="SUPFAM" id="SSF55424">
    <property type="entry name" value="FAD/NAD-linked reductases, dimerisation (C-terminal) domain"/>
    <property type="match status" value="1"/>
</dbReference>
<dbReference type="SUPFAM" id="SSF51905">
    <property type="entry name" value="FAD/NAD(P)-binding domain"/>
    <property type="match status" value="1"/>
</dbReference>
<dbReference type="PRINTS" id="PR00411">
    <property type="entry name" value="PNDRDTASEI"/>
</dbReference>
<dbReference type="GO" id="GO:0004148">
    <property type="term" value="F:dihydrolipoyl dehydrogenase (NADH) activity"/>
    <property type="evidence" value="ECO:0007669"/>
    <property type="project" value="UniProtKB-EC"/>
</dbReference>
<proteinExistence type="inferred from homology"/>
<evidence type="ECO:0000256" key="5">
    <source>
        <dbReference type="ARBA" id="ARBA00023002"/>
    </source>
</evidence>
<evidence type="ECO:0000259" key="12">
    <source>
        <dbReference type="Pfam" id="PF07992"/>
    </source>
</evidence>
<dbReference type="FunFam" id="3.30.390.30:FF:000001">
    <property type="entry name" value="Dihydrolipoyl dehydrogenase"/>
    <property type="match status" value="1"/>
</dbReference>
<comment type="catalytic activity">
    <reaction evidence="9 10">
        <text>N(6)-[(R)-dihydrolipoyl]-L-lysyl-[protein] + NAD(+) = N(6)-[(R)-lipoyl]-L-lysyl-[protein] + NADH + H(+)</text>
        <dbReference type="Rhea" id="RHEA:15045"/>
        <dbReference type="Rhea" id="RHEA-COMP:10474"/>
        <dbReference type="Rhea" id="RHEA-COMP:10475"/>
        <dbReference type="ChEBI" id="CHEBI:15378"/>
        <dbReference type="ChEBI" id="CHEBI:57540"/>
        <dbReference type="ChEBI" id="CHEBI:57945"/>
        <dbReference type="ChEBI" id="CHEBI:83099"/>
        <dbReference type="ChEBI" id="CHEBI:83100"/>
        <dbReference type="EC" id="1.8.1.4"/>
    </reaction>
</comment>
<keyword evidence="6 10" id="KW-0520">NAD</keyword>
<dbReference type="InterPro" id="IPR006258">
    <property type="entry name" value="Lipoamide_DH"/>
</dbReference>
<dbReference type="InterPro" id="IPR016156">
    <property type="entry name" value="FAD/NAD-linked_Rdtase_dimer_sf"/>
</dbReference>
<dbReference type="PANTHER" id="PTHR22912:SF160">
    <property type="entry name" value="DIHYDROLIPOYL DEHYDROGENASE"/>
    <property type="match status" value="1"/>
</dbReference>
<dbReference type="Gene3D" id="3.30.390.30">
    <property type="match status" value="1"/>
</dbReference>
<dbReference type="OrthoDB" id="27922at2157"/>
<accession>A0A5Q0UEH7</accession>
<dbReference type="AlphaFoldDB" id="A0A5Q0UEH7"/>
<dbReference type="PANTHER" id="PTHR22912">
    <property type="entry name" value="DISULFIDE OXIDOREDUCTASE"/>
    <property type="match status" value="1"/>
</dbReference>
<keyword evidence="7" id="KW-1015">Disulfide bond</keyword>
<dbReference type="InterPro" id="IPR004099">
    <property type="entry name" value="Pyr_nucl-diS_OxRdtase_dimer"/>
</dbReference>
<dbReference type="PIRSF" id="PIRSF000350">
    <property type="entry name" value="Mercury_reductase_MerA"/>
    <property type="match status" value="1"/>
</dbReference>
<dbReference type="Gene3D" id="3.50.50.60">
    <property type="entry name" value="FAD/NAD(P)-binding domain"/>
    <property type="match status" value="2"/>
</dbReference>
<dbReference type="RefSeq" id="WP_153549699.1">
    <property type="nucleotide sequence ID" value="NZ_CP040089.1"/>
</dbReference>
<organism evidence="13 14">
    <name type="scientific">Candidatus Nanohalobium constans</name>
    <dbReference type="NCBI Taxonomy" id="2565781"/>
    <lineage>
        <taxon>Archaea</taxon>
        <taxon>Candidatus Nanohalarchaeota</taxon>
        <taxon>Candidatus Nanohalobia</taxon>
        <taxon>Candidatus Nanohalobiales</taxon>
        <taxon>Candidatus Nanohalobiaceae</taxon>
        <taxon>Candidatus Nanohalobium</taxon>
    </lineage>
</organism>
<dbReference type="EC" id="1.8.1.4" evidence="2 10"/>
<dbReference type="InterPro" id="IPR036188">
    <property type="entry name" value="FAD/NAD-bd_sf"/>
</dbReference>
<keyword evidence="4 10" id="KW-0274">FAD</keyword>
<dbReference type="Pfam" id="PF02852">
    <property type="entry name" value="Pyr_redox_dim"/>
    <property type="match status" value="1"/>
</dbReference>
<evidence type="ECO:0000256" key="3">
    <source>
        <dbReference type="ARBA" id="ARBA00022630"/>
    </source>
</evidence>
<evidence type="ECO:0000256" key="7">
    <source>
        <dbReference type="ARBA" id="ARBA00023157"/>
    </source>
</evidence>
<comment type="miscellaneous">
    <text evidence="10">The active site is a redox-active disulfide bond.</text>
</comment>
<evidence type="ECO:0000256" key="6">
    <source>
        <dbReference type="ARBA" id="ARBA00023027"/>
    </source>
</evidence>
<evidence type="ECO:0000259" key="11">
    <source>
        <dbReference type="Pfam" id="PF02852"/>
    </source>
</evidence>